<evidence type="ECO:0000259" key="19">
    <source>
        <dbReference type="Pfam" id="PF08746"/>
    </source>
</evidence>
<keyword evidence="12 17" id="KW-0862">Zinc</keyword>
<dbReference type="FunFam" id="1.10.10.10:FF:000270">
    <property type="entry name" value="Non-structural maintenance of chromosomes element 1 homolog"/>
    <property type="match status" value="1"/>
</dbReference>
<keyword evidence="16 17" id="KW-0539">Nucleus</keyword>
<evidence type="ECO:0000256" key="2">
    <source>
        <dbReference type="ARBA" id="ARBA00004123"/>
    </source>
</evidence>
<evidence type="ECO:0000256" key="3">
    <source>
        <dbReference type="ARBA" id="ARBA00004574"/>
    </source>
</evidence>
<dbReference type="AlphaFoldDB" id="A0AAD7Z4F1"/>
<organism evidence="20 21">
    <name type="scientific">Diploptera punctata</name>
    <name type="common">Pacific beetle cockroach</name>
    <dbReference type="NCBI Taxonomy" id="6984"/>
    <lineage>
        <taxon>Eukaryota</taxon>
        <taxon>Metazoa</taxon>
        <taxon>Ecdysozoa</taxon>
        <taxon>Arthropoda</taxon>
        <taxon>Hexapoda</taxon>
        <taxon>Insecta</taxon>
        <taxon>Pterygota</taxon>
        <taxon>Neoptera</taxon>
        <taxon>Polyneoptera</taxon>
        <taxon>Dictyoptera</taxon>
        <taxon>Blattodea</taxon>
        <taxon>Blaberoidea</taxon>
        <taxon>Blaberidae</taxon>
        <taxon>Diplopterinae</taxon>
        <taxon>Diploptera</taxon>
    </lineage>
</organism>
<evidence type="ECO:0000256" key="6">
    <source>
        <dbReference type="ARBA" id="ARBA00019422"/>
    </source>
</evidence>
<dbReference type="InterPro" id="IPR036388">
    <property type="entry name" value="WH-like_DNA-bd_sf"/>
</dbReference>
<evidence type="ECO:0000256" key="14">
    <source>
        <dbReference type="ARBA" id="ARBA00023172"/>
    </source>
</evidence>
<sequence>MSLTLPPQYSDVHRGFLQILMNRRMISKTVALRIFHKIHDSYTGIEVLRDDDYCKGMENAVLLINKVIKRFNQEIRSAEDELSCEMFYLFIFTIECPFTRQLNRYSADELEYFKGILHEVVTSDDGYVSSTACLNLNITMSKPITKTDTETLIEKFCKDLWLIQKNGKITLSLLSIVELEPILISHYEEYINKCHLCKRIALQGFRCENCLSLLHLACIRRYTKKQTEPVCPKCGQDQPCMISGLSNLHISNTNDDSEEISEEEEQPAPSRSSKKRKIK</sequence>
<evidence type="ECO:0000256" key="7">
    <source>
        <dbReference type="ARBA" id="ARBA00022679"/>
    </source>
</evidence>
<evidence type="ECO:0000256" key="9">
    <source>
        <dbReference type="ARBA" id="ARBA00022763"/>
    </source>
</evidence>
<keyword evidence="13" id="KW-0158">Chromosome</keyword>
<dbReference type="InterPro" id="IPR014857">
    <property type="entry name" value="Nse1_RING_C4HC3-type"/>
</dbReference>
<evidence type="ECO:0000256" key="17">
    <source>
        <dbReference type="RuleBase" id="RU368018"/>
    </source>
</evidence>
<feature type="region of interest" description="Disordered" evidence="18">
    <location>
        <begin position="251"/>
        <end position="279"/>
    </location>
</feature>
<keyword evidence="7 17" id="KW-0808">Transferase</keyword>
<dbReference type="InterPro" id="IPR013083">
    <property type="entry name" value="Znf_RING/FYVE/PHD"/>
</dbReference>
<evidence type="ECO:0000256" key="5">
    <source>
        <dbReference type="ARBA" id="ARBA00012483"/>
    </source>
</evidence>
<dbReference type="EMBL" id="JASPKZ010010685">
    <property type="protein sequence ID" value="KAJ9573696.1"/>
    <property type="molecule type" value="Genomic_DNA"/>
</dbReference>
<dbReference type="GO" id="GO:0000724">
    <property type="term" value="P:double-strand break repair via homologous recombination"/>
    <property type="evidence" value="ECO:0007669"/>
    <property type="project" value="TreeGrafter"/>
</dbReference>
<name>A0AAD7Z4F1_DIPPU</name>
<feature type="compositionally biased region" description="Acidic residues" evidence="18">
    <location>
        <begin position="255"/>
        <end position="266"/>
    </location>
</feature>
<dbReference type="Proteomes" id="UP001233999">
    <property type="component" value="Unassembled WGS sequence"/>
</dbReference>
<dbReference type="InterPro" id="IPR011513">
    <property type="entry name" value="Nse1"/>
</dbReference>
<evidence type="ECO:0000256" key="18">
    <source>
        <dbReference type="SAM" id="MobiDB-lite"/>
    </source>
</evidence>
<comment type="caution">
    <text evidence="20">The sequence shown here is derived from an EMBL/GenBank/DDBJ whole genome shotgun (WGS) entry which is preliminary data.</text>
</comment>
<evidence type="ECO:0000256" key="1">
    <source>
        <dbReference type="ARBA" id="ARBA00000900"/>
    </source>
</evidence>
<evidence type="ECO:0000256" key="4">
    <source>
        <dbReference type="ARBA" id="ARBA00010258"/>
    </source>
</evidence>
<dbReference type="GO" id="GO:0005634">
    <property type="term" value="C:nucleus"/>
    <property type="evidence" value="ECO:0007669"/>
    <property type="project" value="UniProtKB-SubCell"/>
</dbReference>
<dbReference type="Pfam" id="PF07574">
    <property type="entry name" value="SMC_Nse1"/>
    <property type="match status" value="1"/>
</dbReference>
<keyword evidence="21" id="KW-1185">Reference proteome</keyword>
<dbReference type="Gene3D" id="3.30.40.10">
    <property type="entry name" value="Zinc/RING finger domain, C3HC4 (zinc finger)"/>
    <property type="match status" value="1"/>
</dbReference>
<gene>
    <name evidence="20" type="ORF">L9F63_008909</name>
</gene>
<dbReference type="PANTHER" id="PTHR20973:SF0">
    <property type="entry name" value="NON-STRUCTURAL MAINTENANCE OF CHROMOSOMES ELEMENT 1 HOMOLOG"/>
    <property type="match status" value="1"/>
</dbReference>
<dbReference type="PANTHER" id="PTHR20973">
    <property type="entry name" value="NON-SMC ELEMENT 1-RELATED"/>
    <property type="match status" value="1"/>
</dbReference>
<comment type="catalytic activity">
    <reaction evidence="1 17">
        <text>S-ubiquitinyl-[E2 ubiquitin-conjugating enzyme]-L-cysteine + [acceptor protein]-L-lysine = [E2 ubiquitin-conjugating enzyme]-L-cysteine + N(6)-ubiquitinyl-[acceptor protein]-L-lysine.</text>
        <dbReference type="EC" id="2.3.2.27"/>
    </reaction>
</comment>
<comment type="subunit">
    <text evidence="17">Component of the Smc5-Smc6 complex.</text>
</comment>
<reference evidence="20" key="2">
    <citation type="submission" date="2023-05" db="EMBL/GenBank/DDBJ databases">
        <authorList>
            <person name="Fouks B."/>
        </authorList>
    </citation>
    <scope>NUCLEOTIDE SEQUENCE</scope>
    <source>
        <strain evidence="20">Stay&amp;Tobe</strain>
        <tissue evidence="20">Testes</tissue>
    </source>
</reference>
<evidence type="ECO:0000256" key="12">
    <source>
        <dbReference type="ARBA" id="ARBA00022833"/>
    </source>
</evidence>
<evidence type="ECO:0000313" key="21">
    <source>
        <dbReference type="Proteomes" id="UP001233999"/>
    </source>
</evidence>
<feature type="domain" description="Non-structural maintenance of chromosomes element 1 RING C4HC3-type" evidence="19">
    <location>
        <begin position="194"/>
        <end position="234"/>
    </location>
</feature>
<dbReference type="Pfam" id="PF08746">
    <property type="entry name" value="zf-RING-like"/>
    <property type="match status" value="1"/>
</dbReference>
<dbReference type="GO" id="GO:0008270">
    <property type="term" value="F:zinc ion binding"/>
    <property type="evidence" value="ECO:0007669"/>
    <property type="project" value="UniProtKB-KW"/>
</dbReference>
<dbReference type="GO" id="GO:0061630">
    <property type="term" value="F:ubiquitin protein ligase activity"/>
    <property type="evidence" value="ECO:0007669"/>
    <property type="project" value="UniProtKB-EC"/>
</dbReference>
<evidence type="ECO:0000313" key="20">
    <source>
        <dbReference type="EMBL" id="KAJ9573696.1"/>
    </source>
</evidence>
<reference evidence="20" key="1">
    <citation type="journal article" date="2023" name="IScience">
        <title>Live-bearing cockroach genome reveals convergent evolutionary mechanisms linked to viviparity in insects and beyond.</title>
        <authorList>
            <person name="Fouks B."/>
            <person name="Harrison M.C."/>
            <person name="Mikhailova A.A."/>
            <person name="Marchal E."/>
            <person name="English S."/>
            <person name="Carruthers M."/>
            <person name="Jennings E.C."/>
            <person name="Chiamaka E.L."/>
            <person name="Frigard R.A."/>
            <person name="Pippel M."/>
            <person name="Attardo G.M."/>
            <person name="Benoit J.B."/>
            <person name="Bornberg-Bauer E."/>
            <person name="Tobe S.S."/>
        </authorList>
    </citation>
    <scope>NUCLEOTIDE SEQUENCE</scope>
    <source>
        <strain evidence="20">Stay&amp;Tobe</strain>
    </source>
</reference>
<evidence type="ECO:0000256" key="15">
    <source>
        <dbReference type="ARBA" id="ARBA00023204"/>
    </source>
</evidence>
<evidence type="ECO:0000256" key="10">
    <source>
        <dbReference type="ARBA" id="ARBA00022771"/>
    </source>
</evidence>
<comment type="similarity">
    <text evidence="4 17">Belongs to the NSE1 family.</text>
</comment>
<keyword evidence="15 17" id="KW-0234">DNA repair</keyword>
<keyword evidence="11 17" id="KW-0833">Ubl conjugation pathway</keyword>
<dbReference type="GO" id="GO:0030915">
    <property type="term" value="C:Smc5-Smc6 complex"/>
    <property type="evidence" value="ECO:0007669"/>
    <property type="project" value="UniProtKB-UniRule"/>
</dbReference>
<keyword evidence="8 17" id="KW-0479">Metal-binding</keyword>
<keyword evidence="10 17" id="KW-0863">Zinc-finger</keyword>
<comment type="subcellular location">
    <subcellularLocation>
        <location evidence="3">Chromosome</location>
        <location evidence="3">Telomere</location>
    </subcellularLocation>
    <subcellularLocation>
        <location evidence="2 17">Nucleus</location>
    </subcellularLocation>
</comment>
<accession>A0AAD7Z4F1</accession>
<dbReference type="EC" id="2.3.2.27" evidence="5 17"/>
<keyword evidence="14 17" id="KW-0233">DNA recombination</keyword>
<dbReference type="GO" id="GO:0000781">
    <property type="term" value="C:chromosome, telomeric region"/>
    <property type="evidence" value="ECO:0007669"/>
    <property type="project" value="UniProtKB-SubCell"/>
</dbReference>
<evidence type="ECO:0000256" key="16">
    <source>
        <dbReference type="ARBA" id="ARBA00023242"/>
    </source>
</evidence>
<keyword evidence="9 17" id="KW-0227">DNA damage</keyword>
<dbReference type="Gene3D" id="1.10.10.10">
    <property type="entry name" value="Winged helix-like DNA-binding domain superfamily/Winged helix DNA-binding domain"/>
    <property type="match status" value="1"/>
</dbReference>
<protein>
    <recommendedName>
        <fullName evidence="6 17">Non-structural maintenance of chromosomes element 1 homolog</fullName>
        <ecNumber evidence="5 17">2.3.2.27</ecNumber>
    </recommendedName>
</protein>
<evidence type="ECO:0000256" key="13">
    <source>
        <dbReference type="ARBA" id="ARBA00022895"/>
    </source>
</evidence>
<proteinExistence type="inferred from homology"/>
<keyword evidence="13" id="KW-0779">Telomere</keyword>
<evidence type="ECO:0000256" key="11">
    <source>
        <dbReference type="ARBA" id="ARBA00022786"/>
    </source>
</evidence>
<dbReference type="Gene3D" id="3.90.1150.220">
    <property type="match status" value="1"/>
</dbReference>
<evidence type="ECO:0000256" key="8">
    <source>
        <dbReference type="ARBA" id="ARBA00022723"/>
    </source>
</evidence>